<keyword evidence="1" id="KW-1133">Transmembrane helix</keyword>
<feature type="transmembrane region" description="Helical" evidence="1">
    <location>
        <begin position="85"/>
        <end position="110"/>
    </location>
</feature>
<sequence length="234" mass="25822">MQLYDDREQQLLTGIISHVTQQHSAEYWCGVQSDQGHKSFITRVLVSVTDVPKTTSSSSSSSSASVFKTSTSTITSESSNKLKGLYLIITLVLVLLVLIIIGVLLVFLYMKHQSRAGGDSSSQTGAEKHEMVFHTGGDYEEIKDTHKQLPTNPSVIPDCVYATVKKATGDSQILITSAEDLNYAVVNFQKNPNCPDSVNYSVVDFQKKADCPDSVRLRYNQDYSEYADVNHLTA</sequence>
<dbReference type="RefSeq" id="XP_042573165.1">
    <property type="nucleotide sequence ID" value="XM_042717231.1"/>
</dbReference>
<dbReference type="KEGG" id="ccar:122135951"/>
<gene>
    <name evidence="2" type="primary">LOC122135951</name>
</gene>
<keyword evidence="1" id="KW-0472">Membrane</keyword>
<dbReference type="AlphaFoldDB" id="A0A9Q9VXT0"/>
<name>A0A9Q9VXT0_CYPCA</name>
<organism evidence="2">
    <name type="scientific">Cyprinus carpio</name>
    <name type="common">Common carp</name>
    <dbReference type="NCBI Taxonomy" id="7962"/>
    <lineage>
        <taxon>Eukaryota</taxon>
        <taxon>Metazoa</taxon>
        <taxon>Chordata</taxon>
        <taxon>Craniata</taxon>
        <taxon>Vertebrata</taxon>
        <taxon>Euteleostomi</taxon>
        <taxon>Actinopterygii</taxon>
        <taxon>Neopterygii</taxon>
        <taxon>Teleostei</taxon>
        <taxon>Ostariophysi</taxon>
        <taxon>Cypriniformes</taxon>
        <taxon>Cyprinidae</taxon>
        <taxon>Cyprininae</taxon>
        <taxon>Cyprinus</taxon>
    </lineage>
</organism>
<keyword evidence="1" id="KW-0812">Transmembrane</keyword>
<dbReference type="OrthoDB" id="8959642at2759"/>
<dbReference type="Proteomes" id="UP001155660">
    <property type="component" value="Chromosome B1"/>
</dbReference>
<evidence type="ECO:0000313" key="2">
    <source>
        <dbReference type="RefSeq" id="XP_042573165.1"/>
    </source>
</evidence>
<proteinExistence type="predicted"/>
<reference evidence="2" key="1">
    <citation type="submission" date="2025-08" db="UniProtKB">
        <authorList>
            <consortium name="RefSeq"/>
        </authorList>
    </citation>
    <scope>IDENTIFICATION</scope>
    <source>
        <tissue evidence="2">Muscle</tissue>
    </source>
</reference>
<protein>
    <submittedName>
        <fullName evidence="2">Uncharacterized protein LOC122135951</fullName>
    </submittedName>
</protein>
<accession>A0A9Q9VXT0</accession>
<dbReference type="GeneID" id="122135951"/>
<evidence type="ECO:0000256" key="1">
    <source>
        <dbReference type="SAM" id="Phobius"/>
    </source>
</evidence>